<accession>A0A6N9SXN0</accession>
<dbReference type="EMBL" id="JAAAMG010000003">
    <property type="protein sequence ID" value="NDW03850.1"/>
    <property type="molecule type" value="Genomic_DNA"/>
</dbReference>
<dbReference type="NCBIfam" id="TIGR02401">
    <property type="entry name" value="trehalose_TreY"/>
    <property type="match status" value="1"/>
</dbReference>
<dbReference type="RefSeq" id="WP_163461675.1">
    <property type="nucleotide sequence ID" value="NZ_JAAAMG010000003.1"/>
</dbReference>
<dbReference type="PANTHER" id="PTHR10357">
    <property type="entry name" value="ALPHA-AMYLASE FAMILY MEMBER"/>
    <property type="match status" value="1"/>
</dbReference>
<dbReference type="Gene3D" id="3.20.20.80">
    <property type="entry name" value="Glycosidases"/>
    <property type="match status" value="2"/>
</dbReference>
<dbReference type="PANTHER" id="PTHR10357:SF216">
    <property type="entry name" value="MALTOOLIGOSYL TREHALOSE SYNTHASE-RELATED"/>
    <property type="match status" value="1"/>
</dbReference>
<dbReference type="InterPro" id="IPR006047">
    <property type="entry name" value="GH13_cat_dom"/>
</dbReference>
<comment type="caution">
    <text evidence="2">The sequence shown here is derived from an EMBL/GenBank/DDBJ whole genome shotgun (WGS) entry which is preliminary data.</text>
</comment>
<feature type="domain" description="Glycosyl hydrolase family 13 catalytic" evidence="1">
    <location>
        <begin position="6"/>
        <end position="774"/>
    </location>
</feature>
<dbReference type="InterPro" id="IPR012767">
    <property type="entry name" value="Trehalose_TreY"/>
</dbReference>
<reference evidence="2 3" key="1">
    <citation type="submission" date="2020-01" db="EMBL/GenBank/DDBJ databases">
        <title>Jiella pacifica sp. nov.</title>
        <authorList>
            <person name="Xue Z."/>
            <person name="Zhu S."/>
            <person name="Chen J."/>
            <person name="Yang J."/>
        </authorList>
    </citation>
    <scope>NUCLEOTIDE SEQUENCE [LARGE SCALE GENOMIC DNA]</scope>
    <source>
        <strain evidence="2 3">40Bstr34</strain>
    </source>
</reference>
<dbReference type="Gene3D" id="3.30.1590.10">
    <property type="entry name" value="Maltooligosyl trehalose synthase, domain 2"/>
    <property type="match status" value="1"/>
</dbReference>
<evidence type="ECO:0000259" key="1">
    <source>
        <dbReference type="SMART" id="SM00642"/>
    </source>
</evidence>
<dbReference type="SMART" id="SM00642">
    <property type="entry name" value="Aamy"/>
    <property type="match status" value="1"/>
</dbReference>
<dbReference type="Proteomes" id="UP000469011">
    <property type="component" value="Unassembled WGS sequence"/>
</dbReference>
<dbReference type="SUPFAM" id="SSF51445">
    <property type="entry name" value="(Trans)glycosidases"/>
    <property type="match status" value="1"/>
</dbReference>
<organism evidence="2 3">
    <name type="scientific">Jiella pacifica</name>
    <dbReference type="NCBI Taxonomy" id="2696469"/>
    <lineage>
        <taxon>Bacteria</taxon>
        <taxon>Pseudomonadati</taxon>
        <taxon>Pseudomonadota</taxon>
        <taxon>Alphaproteobacteria</taxon>
        <taxon>Hyphomicrobiales</taxon>
        <taxon>Aurantimonadaceae</taxon>
        <taxon>Jiella</taxon>
    </lineage>
</organism>
<sequence length="904" mass="99777">MSHSLVATYRLQFREGTDFQTAASLAPYLKKLGVSHLYAAPIFAAADNSTHGYDVTDYNTLEEGLGGVAGFTAMSDALSSADLGLLLDFVPNHMGVSPANHWWEDVLRWGSESRYAPNFDIAWEAEKILVPVLGKPYGEALEASDLSVRLDEKSGALRFDASGYGLPIDPRTYGHVFGLLDHPEKDRLVRRFSVATPAEADELVERLLEHLADEEFAVALRRAVDTINADHGALHEFHEAQAWRLAWWRTAREKLTYRRFFEIADLIGVRQESRRVFRESHQLIIRLARERRLDGIRIDHVDGLADPKGYLEQLRQAFQSVRRSPTIHVEKILTGDERLRTSWEIEGTTGYEFITALSGLYVDPEKEAAMTAAYHGFIGEEQDLRGMILRQKRSIFQRNLAGELTALTGLALSVASRGLSTRDLGPDTMSRAIVEVAAALPVYRTYVSVDGVPSRDIAIIDEAVDRAMTSREVEADEPIQFIGRLLKLDFDDGADIAGALDFTRRFQQTTGAVMAKAVEDTVFYRYNRLIALNEVGGEPDHYGADLEAFHEAMQIRLEDQPDGMLATSTHDTKRGEDARARLYTLSEAPERWAALVGEFSEAMSRYRIEIDTGVHSPDPETEWGLYQSLLGVLPADFDPANDALREEVAGRLAAFAEKAVREAKRWTSWTSPAETYEKALADFVAAMLEGGGETPFIETFWKAARPFVAAGALNSLSQTTIKLAAPGVPDIYQGTEFYDFSLVDPDNRRPVDFDACNAVIGAEGSLAEDLANWRSGALKARMTAAGLALRGRMPEFFAKAAYVPLSAAGPRAAHLVAFARQDLEDGSGKTVVVIAPRLTLTLLDDAEDLRQAVTGWEGTALPLPEGVAMRGWRNIFTGETIAPTSGFDMAAVFKDLPVAILEAL</sequence>
<name>A0A6N9SXN0_9HYPH</name>
<protein>
    <submittedName>
        <fullName evidence="2">Malto-oligosyltrehalose synthase</fullName>
    </submittedName>
</protein>
<dbReference type="GO" id="GO:0030980">
    <property type="term" value="P:alpha-glucan catabolic process"/>
    <property type="evidence" value="ECO:0007669"/>
    <property type="project" value="TreeGrafter"/>
</dbReference>
<evidence type="ECO:0000313" key="2">
    <source>
        <dbReference type="EMBL" id="NDW03850.1"/>
    </source>
</evidence>
<evidence type="ECO:0000313" key="3">
    <source>
        <dbReference type="Proteomes" id="UP000469011"/>
    </source>
</evidence>
<dbReference type="CDD" id="cd11336">
    <property type="entry name" value="AmyAc_MTSase"/>
    <property type="match status" value="1"/>
</dbReference>
<dbReference type="InterPro" id="IPR013797">
    <property type="entry name" value="Maltooligo_trehalose_synth_4"/>
</dbReference>
<dbReference type="Pfam" id="PF00128">
    <property type="entry name" value="Alpha-amylase"/>
    <property type="match status" value="1"/>
</dbReference>
<gene>
    <name evidence="2" type="primary">treY</name>
    <name evidence="2" type="ORF">GTK09_05350</name>
</gene>
<dbReference type="InterPro" id="IPR017853">
    <property type="entry name" value="GH"/>
</dbReference>
<dbReference type="Gene3D" id="1.10.10.470">
    <property type="entry name" value="Maltooligosyl trehalose synthase, domain 4"/>
    <property type="match status" value="1"/>
</dbReference>
<dbReference type="GO" id="GO:0005992">
    <property type="term" value="P:trehalose biosynthetic process"/>
    <property type="evidence" value="ECO:0007669"/>
    <property type="project" value="TreeGrafter"/>
</dbReference>
<dbReference type="AlphaFoldDB" id="A0A6N9SXN0"/>
<dbReference type="GO" id="GO:0047470">
    <property type="term" value="F:(1,4)-alpha-D-glucan 1-alpha-D-glucosylmutase activity"/>
    <property type="evidence" value="ECO:0007669"/>
    <property type="project" value="TreeGrafter"/>
</dbReference>
<proteinExistence type="predicted"/>
<keyword evidence="3" id="KW-1185">Reference proteome</keyword>